<feature type="transmembrane region" description="Helical" evidence="8">
    <location>
        <begin position="7"/>
        <end position="28"/>
    </location>
</feature>
<organism evidence="11 12">
    <name type="scientific">Methylophaga marina</name>
    <dbReference type="NCBI Taxonomy" id="45495"/>
    <lineage>
        <taxon>Bacteria</taxon>
        <taxon>Pseudomonadati</taxon>
        <taxon>Pseudomonadota</taxon>
        <taxon>Gammaproteobacteria</taxon>
        <taxon>Thiotrichales</taxon>
        <taxon>Piscirickettsiaceae</taxon>
        <taxon>Methylophaga</taxon>
    </lineage>
</organism>
<accession>A0ABN0TES3</accession>
<dbReference type="Pfam" id="PF02518">
    <property type="entry name" value="HATPase_c"/>
    <property type="match status" value="1"/>
</dbReference>
<dbReference type="PANTHER" id="PTHR24421">
    <property type="entry name" value="NITRATE/NITRITE SENSOR PROTEIN NARX-RELATED"/>
    <property type="match status" value="1"/>
</dbReference>
<dbReference type="EMBL" id="BAAADG010000003">
    <property type="protein sequence ID" value="GAA0219777.1"/>
    <property type="molecule type" value="Genomic_DNA"/>
</dbReference>
<dbReference type="SMART" id="SM00387">
    <property type="entry name" value="HATPase_c"/>
    <property type="match status" value="1"/>
</dbReference>
<comment type="catalytic activity">
    <reaction evidence="1">
        <text>ATP + protein L-histidine = ADP + protein N-phospho-L-histidine.</text>
        <dbReference type="EC" id="2.7.13.3"/>
    </reaction>
</comment>
<evidence type="ECO:0000259" key="10">
    <source>
        <dbReference type="PROSITE" id="PS50885"/>
    </source>
</evidence>
<feature type="domain" description="HAMP" evidence="10">
    <location>
        <begin position="174"/>
        <end position="226"/>
    </location>
</feature>
<dbReference type="InterPro" id="IPR011712">
    <property type="entry name" value="Sig_transdc_His_kin_sub3_dim/P"/>
</dbReference>
<keyword evidence="8" id="KW-0472">Membrane</keyword>
<keyword evidence="7" id="KW-0902">Two-component regulatory system</keyword>
<sequence length="443" mass="50277">MSLRGLINLRIVMSVFVIILLGASMTIWQARESVREEVSSSYNLALQMVEFGLNQFTRNMHTEGEWIEHISRLRETRHLQISVYDENGRETTLSRRGDGVQRVRPPEWFVSAVMTDTISSTYEIKLPNDAIQRIVITADPLDEINEAWGESLVYFWSIVLMLGIIFLAINVVFHSMLKAVQTILSGLKNVESGNYEEHLPSFRISEFDAIATEVNNLTDALSVARRNNQALARHTMQIQETERRHLSRELHDEMGQSLTAVKAMAVATKQPDAEVNKVADSIIEICNHLSGVVRSMMRTLHPLSLSDLGLYATLTDLVNEWKRRQPILKIDLNCEPSVDELDEEVSIHVYRIVQECLTNVVRHAKADRVNVTVKPTSIKDEHRITILVEDNGVGGGSTSDGFGLLAMRERVQSMGGEFIFESTRGRGVRIRVWMPFIEKKHDK</sequence>
<dbReference type="Proteomes" id="UP001501476">
    <property type="component" value="Unassembled WGS sequence"/>
</dbReference>
<evidence type="ECO:0000256" key="5">
    <source>
        <dbReference type="ARBA" id="ARBA00022679"/>
    </source>
</evidence>
<feature type="transmembrane region" description="Helical" evidence="8">
    <location>
        <begin position="153"/>
        <end position="173"/>
    </location>
</feature>
<dbReference type="Pfam" id="PF07730">
    <property type="entry name" value="HisKA_3"/>
    <property type="match status" value="1"/>
</dbReference>
<dbReference type="CDD" id="cd16917">
    <property type="entry name" value="HATPase_UhpB-NarQ-NarX-like"/>
    <property type="match status" value="1"/>
</dbReference>
<dbReference type="InterPro" id="IPR005467">
    <property type="entry name" value="His_kinase_dom"/>
</dbReference>
<keyword evidence="8" id="KW-0812">Transmembrane</keyword>
<protein>
    <recommendedName>
        <fullName evidence="3">histidine kinase</fullName>
        <ecNumber evidence="3">2.7.13.3</ecNumber>
    </recommendedName>
</protein>
<dbReference type="GO" id="GO:0016301">
    <property type="term" value="F:kinase activity"/>
    <property type="evidence" value="ECO:0007669"/>
    <property type="project" value="UniProtKB-KW"/>
</dbReference>
<reference evidence="11 12" key="1">
    <citation type="journal article" date="2019" name="Int. J. Syst. Evol. Microbiol.">
        <title>The Global Catalogue of Microorganisms (GCM) 10K type strain sequencing project: providing services to taxonomists for standard genome sequencing and annotation.</title>
        <authorList>
            <consortium name="The Broad Institute Genomics Platform"/>
            <consortium name="The Broad Institute Genome Sequencing Center for Infectious Disease"/>
            <person name="Wu L."/>
            <person name="Ma J."/>
        </authorList>
    </citation>
    <scope>NUCLEOTIDE SEQUENCE [LARGE SCALE GENOMIC DNA]</scope>
    <source>
        <strain evidence="11 12">JCM 6886</strain>
    </source>
</reference>
<evidence type="ECO:0000313" key="12">
    <source>
        <dbReference type="Proteomes" id="UP001501476"/>
    </source>
</evidence>
<dbReference type="Pfam" id="PF16448">
    <property type="entry name" value="LapD_MoxY_N"/>
    <property type="match status" value="1"/>
</dbReference>
<evidence type="ECO:0000259" key="9">
    <source>
        <dbReference type="PROSITE" id="PS50109"/>
    </source>
</evidence>
<dbReference type="EC" id="2.7.13.3" evidence="3"/>
<evidence type="ECO:0000256" key="3">
    <source>
        <dbReference type="ARBA" id="ARBA00012438"/>
    </source>
</evidence>
<dbReference type="InterPro" id="IPR003660">
    <property type="entry name" value="HAMP_dom"/>
</dbReference>
<evidence type="ECO:0000256" key="4">
    <source>
        <dbReference type="ARBA" id="ARBA00022553"/>
    </source>
</evidence>
<dbReference type="PANTHER" id="PTHR24421:SF58">
    <property type="entry name" value="SIGNAL TRANSDUCTION HISTIDINE-PROTEIN KINASE_PHOSPHATASE UHPB"/>
    <property type="match status" value="1"/>
</dbReference>
<comment type="subcellular location">
    <subcellularLocation>
        <location evidence="2">Membrane</location>
    </subcellularLocation>
</comment>
<evidence type="ECO:0000256" key="6">
    <source>
        <dbReference type="ARBA" id="ARBA00022777"/>
    </source>
</evidence>
<gene>
    <name evidence="11" type="ORF">GCM10008964_09240</name>
</gene>
<evidence type="ECO:0000256" key="7">
    <source>
        <dbReference type="ARBA" id="ARBA00023012"/>
    </source>
</evidence>
<dbReference type="InterPro" id="IPR003594">
    <property type="entry name" value="HATPase_dom"/>
</dbReference>
<evidence type="ECO:0000256" key="8">
    <source>
        <dbReference type="SAM" id="Phobius"/>
    </source>
</evidence>
<comment type="caution">
    <text evidence="11">The sequence shown here is derived from an EMBL/GenBank/DDBJ whole genome shotgun (WGS) entry which is preliminary data.</text>
</comment>
<evidence type="ECO:0000313" key="11">
    <source>
        <dbReference type="EMBL" id="GAA0219777.1"/>
    </source>
</evidence>
<keyword evidence="12" id="KW-1185">Reference proteome</keyword>
<keyword evidence="8" id="KW-1133">Transmembrane helix</keyword>
<keyword evidence="6 11" id="KW-0418">Kinase</keyword>
<dbReference type="InterPro" id="IPR036890">
    <property type="entry name" value="HATPase_C_sf"/>
</dbReference>
<dbReference type="PROSITE" id="PS50109">
    <property type="entry name" value="HIS_KIN"/>
    <property type="match status" value="1"/>
</dbReference>
<keyword evidence="5" id="KW-0808">Transferase</keyword>
<dbReference type="InterPro" id="IPR032244">
    <property type="entry name" value="LapD_MoxY_N"/>
</dbReference>
<name>A0ABN0TES3_9GAMM</name>
<evidence type="ECO:0000256" key="2">
    <source>
        <dbReference type="ARBA" id="ARBA00004370"/>
    </source>
</evidence>
<keyword evidence="4" id="KW-0597">Phosphoprotein</keyword>
<dbReference type="Gene3D" id="3.30.565.10">
    <property type="entry name" value="Histidine kinase-like ATPase, C-terminal domain"/>
    <property type="match status" value="1"/>
</dbReference>
<dbReference type="SUPFAM" id="SSF55874">
    <property type="entry name" value="ATPase domain of HSP90 chaperone/DNA topoisomerase II/histidine kinase"/>
    <property type="match status" value="1"/>
</dbReference>
<evidence type="ECO:0000256" key="1">
    <source>
        <dbReference type="ARBA" id="ARBA00000085"/>
    </source>
</evidence>
<dbReference type="InterPro" id="IPR050482">
    <property type="entry name" value="Sensor_HK_TwoCompSys"/>
</dbReference>
<dbReference type="Gene3D" id="1.20.5.1930">
    <property type="match status" value="1"/>
</dbReference>
<feature type="domain" description="Histidine kinase" evidence="9">
    <location>
        <begin position="245"/>
        <end position="438"/>
    </location>
</feature>
<dbReference type="PROSITE" id="PS50885">
    <property type="entry name" value="HAMP"/>
    <property type="match status" value="1"/>
</dbReference>
<proteinExistence type="predicted"/>